<keyword evidence="14" id="KW-1185">Reference proteome</keyword>
<dbReference type="PANTHER" id="PTHR21015:SF22">
    <property type="entry name" value="GLYCOSYLTRANSFERASE"/>
    <property type="match status" value="1"/>
</dbReference>
<evidence type="ECO:0000256" key="3">
    <source>
        <dbReference type="ARBA" id="ARBA00022676"/>
    </source>
</evidence>
<dbReference type="GO" id="GO:0071555">
    <property type="term" value="P:cell wall organization"/>
    <property type="evidence" value="ECO:0007669"/>
    <property type="project" value="UniProtKB-KW"/>
</dbReference>
<dbReference type="CDD" id="cd03785">
    <property type="entry name" value="GT28_MurG"/>
    <property type="match status" value="1"/>
</dbReference>
<evidence type="ECO:0000259" key="12">
    <source>
        <dbReference type="Pfam" id="PF04101"/>
    </source>
</evidence>
<dbReference type="GO" id="GO:0009252">
    <property type="term" value="P:peptidoglycan biosynthetic process"/>
    <property type="evidence" value="ECO:0007669"/>
    <property type="project" value="UniProtKB-UniRule"/>
</dbReference>
<evidence type="ECO:0000313" key="14">
    <source>
        <dbReference type="Proteomes" id="UP001204445"/>
    </source>
</evidence>
<keyword evidence="9 10" id="KW-0961">Cell wall biogenesis/degradation</keyword>
<comment type="function">
    <text evidence="10">Cell wall formation. Catalyzes the transfer of a GlcNAc subunit on undecaprenyl-pyrophosphoryl-MurNAc-pentapeptide (lipid intermediate I) to form undecaprenyl-pyrophosphoryl-MurNAc-(pentapeptide)GlcNAc (lipid intermediate II).</text>
</comment>
<comment type="caution">
    <text evidence="10">Lacks conserved residue(s) required for the propagation of feature annotation.</text>
</comment>
<keyword evidence="3 10" id="KW-0328">Glycosyltransferase</keyword>
<dbReference type="Gene3D" id="3.40.50.2000">
    <property type="entry name" value="Glycogen Phosphorylase B"/>
    <property type="match status" value="2"/>
</dbReference>
<sequence>MAGGTGGHVFPGLAVAETLREQGHEVVWLGTHRGLENRLVPAAGLQLERISISGLRGKGMLSLLAAPVRLLRALWQSLLLLRRLKPNVVLGMGGFVSGPGGLAAWLLRRPLCLHEQNAVAGLTNRLLSRFAVRVMEAFPGAMPATAQASAVGNPVRRTLHELPAPETRLTGRDGPLRLLVIGGSQGARKLNQAVPAALGQIGAAPAIEVWHQTGEADRDLVRRNYATLSVQARVDAFVEDMAAAYAWADLVICRAGALTLTELTAVGLGSILVPFPHAVDDHQTVNARWLSDNDAAILLPEPELAAGTLAARLRELAGDRQHLQGMAVNARALARPDAAAEVAAICLEAAA</sequence>
<evidence type="ECO:0000259" key="11">
    <source>
        <dbReference type="Pfam" id="PF03033"/>
    </source>
</evidence>
<comment type="caution">
    <text evidence="13">The sequence shown here is derived from an EMBL/GenBank/DDBJ whole genome shotgun (WGS) entry which is preliminary data.</text>
</comment>
<organism evidence="13 14">
    <name type="scientific">Methylohalomonas lacus</name>
    <dbReference type="NCBI Taxonomy" id="398773"/>
    <lineage>
        <taxon>Bacteria</taxon>
        <taxon>Pseudomonadati</taxon>
        <taxon>Pseudomonadota</taxon>
        <taxon>Gammaproteobacteria</taxon>
        <taxon>Methylohalomonadales</taxon>
        <taxon>Methylohalomonadaceae</taxon>
        <taxon>Methylohalomonas</taxon>
    </lineage>
</organism>
<protein>
    <recommendedName>
        <fullName evidence="10">UDP-N-acetylglucosamine--N-acetylmuramyl-(pentapeptide) pyrophosphoryl-undecaprenol N-acetylglucosamine transferase</fullName>
        <ecNumber evidence="10">2.4.1.227</ecNumber>
    </recommendedName>
    <alternativeName>
        <fullName evidence="10">Undecaprenyl-PP-MurNAc-pentapeptide-UDPGlcNAc GlcNAc transferase</fullName>
    </alternativeName>
</protein>
<name>A0AAE3HJC0_9GAMM</name>
<dbReference type="InterPro" id="IPR007235">
    <property type="entry name" value="Glyco_trans_28_C"/>
</dbReference>
<dbReference type="Pfam" id="PF03033">
    <property type="entry name" value="Glyco_transf_28"/>
    <property type="match status" value="1"/>
</dbReference>
<dbReference type="EMBL" id="JANUCT010000001">
    <property type="protein sequence ID" value="MCS3902253.1"/>
    <property type="molecule type" value="Genomic_DNA"/>
</dbReference>
<feature type="binding site" evidence="10">
    <location>
        <position position="283"/>
    </location>
    <ligand>
        <name>UDP-N-acetyl-alpha-D-glucosamine</name>
        <dbReference type="ChEBI" id="CHEBI:57705"/>
    </ligand>
</feature>
<proteinExistence type="inferred from homology"/>
<keyword evidence="5 10" id="KW-0133">Cell shape</keyword>
<feature type="binding site" evidence="10">
    <location>
        <position position="117"/>
    </location>
    <ligand>
        <name>UDP-N-acetyl-alpha-D-glucosamine</name>
        <dbReference type="ChEBI" id="CHEBI:57705"/>
    </ligand>
</feature>
<comment type="subcellular location">
    <subcellularLocation>
        <location evidence="10">Cell membrane</location>
        <topology evidence="10">Peripheral membrane protein</topology>
        <orientation evidence="10">Cytoplasmic side</orientation>
    </subcellularLocation>
</comment>
<dbReference type="Proteomes" id="UP001204445">
    <property type="component" value="Unassembled WGS sequence"/>
</dbReference>
<reference evidence="13" key="1">
    <citation type="submission" date="2022-08" db="EMBL/GenBank/DDBJ databases">
        <title>Genomic Encyclopedia of Type Strains, Phase III (KMG-III): the genomes of soil and plant-associated and newly described type strains.</title>
        <authorList>
            <person name="Whitman W."/>
        </authorList>
    </citation>
    <scope>NUCLEOTIDE SEQUENCE</scope>
    <source>
        <strain evidence="13">HMT 1</strain>
    </source>
</reference>
<keyword evidence="7 10" id="KW-0472">Membrane</keyword>
<keyword evidence="1 10" id="KW-1003">Cell membrane</keyword>
<comment type="similarity">
    <text evidence="10">Belongs to the glycosyltransferase 28 family. MurG subfamily.</text>
</comment>
<dbReference type="InterPro" id="IPR006009">
    <property type="entry name" value="GlcNAc_MurG"/>
</dbReference>
<dbReference type="NCBIfam" id="TIGR01133">
    <property type="entry name" value="murG"/>
    <property type="match status" value="1"/>
</dbReference>
<feature type="binding site" evidence="10">
    <location>
        <position position="156"/>
    </location>
    <ligand>
        <name>UDP-N-acetyl-alpha-D-glucosamine</name>
        <dbReference type="ChEBI" id="CHEBI:57705"/>
    </ligand>
</feature>
<feature type="binding site" evidence="10">
    <location>
        <position position="184"/>
    </location>
    <ligand>
        <name>UDP-N-acetyl-alpha-D-glucosamine</name>
        <dbReference type="ChEBI" id="CHEBI:57705"/>
    </ligand>
</feature>
<evidence type="ECO:0000256" key="5">
    <source>
        <dbReference type="ARBA" id="ARBA00022960"/>
    </source>
</evidence>
<dbReference type="GO" id="GO:0008360">
    <property type="term" value="P:regulation of cell shape"/>
    <property type="evidence" value="ECO:0007669"/>
    <property type="project" value="UniProtKB-KW"/>
</dbReference>
<dbReference type="SUPFAM" id="SSF53756">
    <property type="entry name" value="UDP-Glycosyltransferase/glycogen phosphorylase"/>
    <property type="match status" value="1"/>
</dbReference>
<evidence type="ECO:0000256" key="10">
    <source>
        <dbReference type="HAMAP-Rule" id="MF_00033"/>
    </source>
</evidence>
<evidence type="ECO:0000256" key="8">
    <source>
        <dbReference type="ARBA" id="ARBA00023306"/>
    </source>
</evidence>
<dbReference type="HAMAP" id="MF_00033">
    <property type="entry name" value="MurG"/>
    <property type="match status" value="1"/>
</dbReference>
<evidence type="ECO:0000256" key="6">
    <source>
        <dbReference type="ARBA" id="ARBA00022984"/>
    </source>
</evidence>
<dbReference type="PANTHER" id="PTHR21015">
    <property type="entry name" value="UDP-N-ACETYLGLUCOSAMINE--N-ACETYLMURAMYL-(PENTAPEPTIDE) PYROPHOSPHORYL-UNDECAPRENOL N-ACETYLGLUCOSAMINE TRANSFERASE 1"/>
    <property type="match status" value="1"/>
</dbReference>
<evidence type="ECO:0000313" key="13">
    <source>
        <dbReference type="EMBL" id="MCS3902253.1"/>
    </source>
</evidence>
<keyword evidence="8 10" id="KW-0131">Cell cycle</keyword>
<keyword evidence="4 10" id="KW-0808">Transferase</keyword>
<dbReference type="Pfam" id="PF04101">
    <property type="entry name" value="Glyco_tran_28_C"/>
    <property type="match status" value="1"/>
</dbReference>
<dbReference type="GO" id="GO:0051301">
    <property type="term" value="P:cell division"/>
    <property type="evidence" value="ECO:0007669"/>
    <property type="project" value="UniProtKB-KW"/>
</dbReference>
<dbReference type="GO" id="GO:0005886">
    <property type="term" value="C:plasma membrane"/>
    <property type="evidence" value="ECO:0007669"/>
    <property type="project" value="UniProtKB-SubCell"/>
</dbReference>
<feature type="domain" description="Glycosyl transferase family 28 C-terminal" evidence="12">
    <location>
        <begin position="178"/>
        <end position="340"/>
    </location>
</feature>
<keyword evidence="6 10" id="KW-0573">Peptidoglycan synthesis</keyword>
<feature type="binding site" evidence="10">
    <location>
        <begin position="5"/>
        <end position="7"/>
    </location>
    <ligand>
        <name>UDP-N-acetyl-alpha-D-glucosamine</name>
        <dbReference type="ChEBI" id="CHEBI:57705"/>
    </ligand>
</feature>
<evidence type="ECO:0000256" key="4">
    <source>
        <dbReference type="ARBA" id="ARBA00022679"/>
    </source>
</evidence>
<dbReference type="AlphaFoldDB" id="A0AAE3HJC0"/>
<comment type="catalytic activity">
    <reaction evidence="10">
        <text>di-trans,octa-cis-undecaprenyl diphospho-N-acetyl-alpha-D-muramoyl-L-alanyl-D-glutamyl-meso-2,6-diaminopimeloyl-D-alanyl-D-alanine + UDP-N-acetyl-alpha-D-glucosamine = di-trans,octa-cis-undecaprenyl diphospho-[N-acetyl-alpha-D-glucosaminyl-(1-&gt;4)]-N-acetyl-alpha-D-muramoyl-L-alanyl-D-glutamyl-meso-2,6-diaminopimeloyl-D-alanyl-D-alanine + UDP + H(+)</text>
        <dbReference type="Rhea" id="RHEA:31227"/>
        <dbReference type="ChEBI" id="CHEBI:15378"/>
        <dbReference type="ChEBI" id="CHEBI:57705"/>
        <dbReference type="ChEBI" id="CHEBI:58223"/>
        <dbReference type="ChEBI" id="CHEBI:61387"/>
        <dbReference type="ChEBI" id="CHEBI:61388"/>
        <dbReference type="EC" id="2.4.1.227"/>
    </reaction>
</comment>
<dbReference type="InterPro" id="IPR004276">
    <property type="entry name" value="GlycoTrans_28_N"/>
</dbReference>
<evidence type="ECO:0000256" key="1">
    <source>
        <dbReference type="ARBA" id="ARBA00022475"/>
    </source>
</evidence>
<feature type="domain" description="Glycosyltransferase family 28 N-terminal" evidence="11">
    <location>
        <begin position="1"/>
        <end position="135"/>
    </location>
</feature>
<keyword evidence="2 10" id="KW-0132">Cell division</keyword>
<evidence type="ECO:0000256" key="2">
    <source>
        <dbReference type="ARBA" id="ARBA00022618"/>
    </source>
</evidence>
<dbReference type="GO" id="GO:0005975">
    <property type="term" value="P:carbohydrate metabolic process"/>
    <property type="evidence" value="ECO:0007669"/>
    <property type="project" value="InterPro"/>
</dbReference>
<accession>A0AAE3HJC0</accession>
<gene>
    <name evidence="10" type="primary">murG</name>
    <name evidence="13" type="ORF">J2T55_000245</name>
</gene>
<evidence type="ECO:0000256" key="7">
    <source>
        <dbReference type="ARBA" id="ARBA00023136"/>
    </source>
</evidence>
<dbReference type="EC" id="2.4.1.227" evidence="10"/>
<evidence type="ECO:0000256" key="9">
    <source>
        <dbReference type="ARBA" id="ARBA00023316"/>
    </source>
</evidence>
<comment type="pathway">
    <text evidence="10">Cell wall biogenesis; peptidoglycan biosynthesis.</text>
</comment>
<dbReference type="GO" id="GO:0050511">
    <property type="term" value="F:undecaprenyldiphospho-muramoylpentapeptide beta-N-acetylglucosaminyltransferase activity"/>
    <property type="evidence" value="ECO:0007669"/>
    <property type="project" value="UniProtKB-UniRule"/>
</dbReference>